<dbReference type="Proteomes" id="UP000827872">
    <property type="component" value="Linkage Group LG09"/>
</dbReference>
<accession>A0ACB8FF15</accession>
<organism evidence="1 2">
    <name type="scientific">Sphaerodactylus townsendi</name>
    <dbReference type="NCBI Taxonomy" id="933632"/>
    <lineage>
        <taxon>Eukaryota</taxon>
        <taxon>Metazoa</taxon>
        <taxon>Chordata</taxon>
        <taxon>Craniata</taxon>
        <taxon>Vertebrata</taxon>
        <taxon>Euteleostomi</taxon>
        <taxon>Lepidosauria</taxon>
        <taxon>Squamata</taxon>
        <taxon>Bifurcata</taxon>
        <taxon>Gekkota</taxon>
        <taxon>Sphaerodactylidae</taxon>
        <taxon>Sphaerodactylus</taxon>
    </lineage>
</organism>
<evidence type="ECO:0000313" key="1">
    <source>
        <dbReference type="EMBL" id="KAH8003871.1"/>
    </source>
</evidence>
<comment type="caution">
    <text evidence="1">The sequence shown here is derived from an EMBL/GenBank/DDBJ whole genome shotgun (WGS) entry which is preliminary data.</text>
</comment>
<sequence>MNFHISWGVLPMGTCGDKCPWGMTICHLGVENHSHTPLLSLVSRTGSSHAAPALTRCPCKAKWDLSEAKGPTAGEEEPEKGEARNTTARRSSTMWGGRLLAGPQPKPERDGAQGNPDGVAMNQARGITPPPHRAQGKK</sequence>
<evidence type="ECO:0000313" key="2">
    <source>
        <dbReference type="Proteomes" id="UP000827872"/>
    </source>
</evidence>
<dbReference type="EMBL" id="CM037622">
    <property type="protein sequence ID" value="KAH8003871.1"/>
    <property type="molecule type" value="Genomic_DNA"/>
</dbReference>
<keyword evidence="2" id="KW-1185">Reference proteome</keyword>
<reference evidence="1" key="1">
    <citation type="submission" date="2021-08" db="EMBL/GenBank/DDBJ databases">
        <title>The first chromosome-level gecko genome reveals the dynamic sex chromosomes of Neotropical dwarf geckos (Sphaerodactylidae: Sphaerodactylus).</title>
        <authorList>
            <person name="Pinto B.J."/>
            <person name="Keating S.E."/>
            <person name="Gamble T."/>
        </authorList>
    </citation>
    <scope>NUCLEOTIDE SEQUENCE</scope>
    <source>
        <strain evidence="1">TG3544</strain>
    </source>
</reference>
<name>A0ACB8FF15_9SAUR</name>
<gene>
    <name evidence="1" type="ORF">K3G42_025017</name>
</gene>
<proteinExistence type="predicted"/>
<protein>
    <submittedName>
        <fullName evidence="1">Uncharacterized protein</fullName>
    </submittedName>
</protein>